<protein>
    <submittedName>
        <fullName evidence="2">Membrane associated rhomboid family serine protease</fullName>
    </submittedName>
</protein>
<reference evidence="2 3" key="2">
    <citation type="submission" date="2020-08" db="EMBL/GenBank/DDBJ databases">
        <title>The Agave Microbiome: Exploring the role of microbial communities in plant adaptations to desert environments.</title>
        <authorList>
            <person name="Partida-Martinez L.P."/>
        </authorList>
    </citation>
    <scope>NUCLEOTIDE SEQUENCE [LARGE SCALE GENOMIC DNA]</scope>
    <source>
        <strain evidence="2 3">AT2.17</strain>
    </source>
</reference>
<organism evidence="2 3">
    <name type="scientific">Nocardioides cavernae</name>
    <dbReference type="NCBI Taxonomy" id="1921566"/>
    <lineage>
        <taxon>Bacteria</taxon>
        <taxon>Bacillati</taxon>
        <taxon>Actinomycetota</taxon>
        <taxon>Actinomycetes</taxon>
        <taxon>Propionibacteriales</taxon>
        <taxon>Nocardioidaceae</taxon>
        <taxon>Nocardioides</taxon>
    </lineage>
</organism>
<dbReference type="AlphaFoldDB" id="A0A7Y9H2T8"/>
<sequence length="153" mass="15836">MRPWWWWAAGASGFLVMSAASVWAPMQPELFPTGAACQIAPCGTLEDPDRWRAAWFLWLVGALVAAVASAFVLAPRRPGRRDVVLLVASAGLVVLPLALASVVLSVLTSVQGVATAAALVPLAGLAVLGSWARGESASRRDTSRSTSGASPSA</sequence>
<accession>A0A7Y9H2T8</accession>
<keyword evidence="2" id="KW-0378">Hydrolase</keyword>
<dbReference type="RefSeq" id="WP_179619519.1">
    <property type="nucleotide sequence ID" value="NZ_JACCBW010000002.1"/>
</dbReference>
<reference evidence="2 3" key="1">
    <citation type="submission" date="2020-07" db="EMBL/GenBank/DDBJ databases">
        <authorList>
            <person name="Partida-Martinez L."/>
            <person name="Huntemann M."/>
            <person name="Clum A."/>
            <person name="Wang J."/>
            <person name="Palaniappan K."/>
            <person name="Ritter S."/>
            <person name="Chen I.-M."/>
            <person name="Stamatis D."/>
            <person name="Reddy T."/>
            <person name="O'Malley R."/>
            <person name="Daum C."/>
            <person name="Shapiro N."/>
            <person name="Ivanova N."/>
            <person name="Kyrpides N."/>
            <person name="Woyke T."/>
        </authorList>
    </citation>
    <scope>NUCLEOTIDE SEQUENCE [LARGE SCALE GENOMIC DNA]</scope>
    <source>
        <strain evidence="2 3">AT2.17</strain>
    </source>
</reference>
<keyword evidence="2" id="KW-0645">Protease</keyword>
<feature type="transmembrane region" description="Helical" evidence="1">
    <location>
        <begin position="53"/>
        <end position="74"/>
    </location>
</feature>
<keyword evidence="1" id="KW-0472">Membrane</keyword>
<dbReference type="EMBL" id="JACCBW010000002">
    <property type="protein sequence ID" value="NYE36902.1"/>
    <property type="molecule type" value="Genomic_DNA"/>
</dbReference>
<evidence type="ECO:0000256" key="1">
    <source>
        <dbReference type="SAM" id="Phobius"/>
    </source>
</evidence>
<keyword evidence="3" id="KW-1185">Reference proteome</keyword>
<feature type="transmembrane region" description="Helical" evidence="1">
    <location>
        <begin position="113"/>
        <end position="132"/>
    </location>
</feature>
<name>A0A7Y9H2T8_9ACTN</name>
<comment type="caution">
    <text evidence="2">The sequence shown here is derived from an EMBL/GenBank/DDBJ whole genome shotgun (WGS) entry which is preliminary data.</text>
</comment>
<dbReference type="GO" id="GO:0008233">
    <property type="term" value="F:peptidase activity"/>
    <property type="evidence" value="ECO:0007669"/>
    <property type="project" value="UniProtKB-KW"/>
</dbReference>
<gene>
    <name evidence="2" type="ORF">F4692_002035</name>
</gene>
<evidence type="ECO:0000313" key="2">
    <source>
        <dbReference type="EMBL" id="NYE36902.1"/>
    </source>
</evidence>
<proteinExistence type="predicted"/>
<evidence type="ECO:0000313" key="3">
    <source>
        <dbReference type="Proteomes" id="UP000549911"/>
    </source>
</evidence>
<keyword evidence="1" id="KW-0812">Transmembrane</keyword>
<feature type="transmembrane region" description="Helical" evidence="1">
    <location>
        <begin position="83"/>
        <end position="107"/>
    </location>
</feature>
<dbReference type="Proteomes" id="UP000549911">
    <property type="component" value="Unassembled WGS sequence"/>
</dbReference>
<dbReference type="GO" id="GO:0006508">
    <property type="term" value="P:proteolysis"/>
    <property type="evidence" value="ECO:0007669"/>
    <property type="project" value="UniProtKB-KW"/>
</dbReference>
<keyword evidence="1" id="KW-1133">Transmembrane helix</keyword>